<dbReference type="EMBL" id="CP087164">
    <property type="protein sequence ID" value="UGS38439.1"/>
    <property type="molecule type" value="Genomic_DNA"/>
</dbReference>
<dbReference type="Gene3D" id="3.10.105.10">
    <property type="entry name" value="Dipeptide-binding Protein, Domain 3"/>
    <property type="match status" value="1"/>
</dbReference>
<proteinExistence type="inferred from homology"/>
<dbReference type="Proteomes" id="UP001162834">
    <property type="component" value="Chromosome"/>
</dbReference>
<dbReference type="SUPFAM" id="SSF53850">
    <property type="entry name" value="Periplasmic binding protein-like II"/>
    <property type="match status" value="1"/>
</dbReference>
<dbReference type="Gene3D" id="3.90.76.10">
    <property type="entry name" value="Dipeptide-binding Protein, Domain 1"/>
    <property type="match status" value="1"/>
</dbReference>
<evidence type="ECO:0000256" key="4">
    <source>
        <dbReference type="ARBA" id="ARBA00022729"/>
    </source>
</evidence>
<keyword evidence="3" id="KW-0813">Transport</keyword>
<dbReference type="InterPro" id="IPR030678">
    <property type="entry name" value="Peptide/Ni-bd"/>
</dbReference>
<reference evidence="8" key="1">
    <citation type="journal article" date="2022" name="Int. J. Syst. Evol. Microbiol.">
        <title>Pseudomonas aegrilactucae sp. nov. and Pseudomonas morbosilactucae sp. nov., pathogens causing bacterial rot of lettuce in Japan.</title>
        <authorList>
            <person name="Sawada H."/>
            <person name="Fujikawa T."/>
            <person name="Satou M."/>
        </authorList>
    </citation>
    <scope>NUCLEOTIDE SEQUENCE</scope>
    <source>
        <strain evidence="8">0166_1</strain>
    </source>
</reference>
<dbReference type="InterPro" id="IPR000914">
    <property type="entry name" value="SBP_5_dom"/>
</dbReference>
<dbReference type="InterPro" id="IPR039424">
    <property type="entry name" value="SBP_5"/>
</dbReference>
<accession>A0A9E6Y1K7</accession>
<dbReference type="AlphaFoldDB" id="A0A9E6Y1K7"/>
<comment type="subcellular location">
    <subcellularLocation>
        <location evidence="1">Cell envelope</location>
    </subcellularLocation>
</comment>
<evidence type="ECO:0000259" key="7">
    <source>
        <dbReference type="Pfam" id="PF00496"/>
    </source>
</evidence>
<keyword evidence="9" id="KW-1185">Reference proteome</keyword>
<evidence type="ECO:0000256" key="6">
    <source>
        <dbReference type="SAM" id="SignalP"/>
    </source>
</evidence>
<dbReference type="GO" id="GO:0030313">
    <property type="term" value="C:cell envelope"/>
    <property type="evidence" value="ECO:0007669"/>
    <property type="project" value="UniProtKB-SubCell"/>
</dbReference>
<dbReference type="KEGG" id="sbae:DSM104329_04867"/>
<keyword evidence="4 6" id="KW-0732">Signal</keyword>
<dbReference type="GO" id="GO:0043190">
    <property type="term" value="C:ATP-binding cassette (ABC) transporter complex"/>
    <property type="evidence" value="ECO:0007669"/>
    <property type="project" value="InterPro"/>
</dbReference>
<evidence type="ECO:0000256" key="3">
    <source>
        <dbReference type="ARBA" id="ARBA00022448"/>
    </source>
</evidence>
<evidence type="ECO:0000256" key="5">
    <source>
        <dbReference type="SAM" id="MobiDB-lite"/>
    </source>
</evidence>
<feature type="domain" description="Solute-binding protein family 5" evidence="7">
    <location>
        <begin position="100"/>
        <end position="455"/>
    </location>
</feature>
<dbReference type="Pfam" id="PF00496">
    <property type="entry name" value="SBP_bac_5"/>
    <property type="match status" value="1"/>
</dbReference>
<dbReference type="PANTHER" id="PTHR30290">
    <property type="entry name" value="PERIPLASMIC BINDING COMPONENT OF ABC TRANSPORTER"/>
    <property type="match status" value="1"/>
</dbReference>
<organism evidence="8 9">
    <name type="scientific">Capillimicrobium parvum</name>
    <dbReference type="NCBI Taxonomy" id="2884022"/>
    <lineage>
        <taxon>Bacteria</taxon>
        <taxon>Bacillati</taxon>
        <taxon>Actinomycetota</taxon>
        <taxon>Thermoleophilia</taxon>
        <taxon>Solirubrobacterales</taxon>
        <taxon>Capillimicrobiaceae</taxon>
        <taxon>Capillimicrobium</taxon>
    </lineage>
</organism>
<dbReference type="CDD" id="cd00995">
    <property type="entry name" value="PBP2_NikA_DppA_OppA_like"/>
    <property type="match status" value="1"/>
</dbReference>
<feature type="region of interest" description="Disordered" evidence="5">
    <location>
        <begin position="27"/>
        <end position="59"/>
    </location>
</feature>
<name>A0A9E6Y1K7_9ACTN</name>
<dbReference type="PROSITE" id="PS51257">
    <property type="entry name" value="PROKAR_LIPOPROTEIN"/>
    <property type="match status" value="1"/>
</dbReference>
<dbReference type="PIRSF" id="PIRSF002741">
    <property type="entry name" value="MppA"/>
    <property type="match status" value="1"/>
</dbReference>
<evidence type="ECO:0000256" key="2">
    <source>
        <dbReference type="ARBA" id="ARBA00005695"/>
    </source>
</evidence>
<feature type="signal peptide" evidence="6">
    <location>
        <begin position="1"/>
        <end position="22"/>
    </location>
</feature>
<evidence type="ECO:0000256" key="1">
    <source>
        <dbReference type="ARBA" id="ARBA00004196"/>
    </source>
</evidence>
<evidence type="ECO:0000313" key="8">
    <source>
        <dbReference type="EMBL" id="UGS38439.1"/>
    </source>
</evidence>
<comment type="similarity">
    <text evidence="2">Belongs to the bacterial solute-binding protein 5 family.</text>
</comment>
<dbReference type="GO" id="GO:0042597">
    <property type="term" value="C:periplasmic space"/>
    <property type="evidence" value="ECO:0007669"/>
    <property type="project" value="UniProtKB-ARBA"/>
</dbReference>
<sequence length="551" mass="58092">MRINPPVAAVCGLLGVVGLVSAGCGTSASEGGGSSSTGTAGGLERSITTAHPTDGTLPSVVWNNNRGEPSTLDWISAQPIEAELPVVCESLRSIAPDGSIGPGLAESIDHPDPVTWVYKLRSGVKFHDGTQMTADDAVFSLRRAAFSDTSTVNELAGTVKQISKTGPFEVTVKLKKPDALFNDATATRLGIVESAAYVERMGKRYGTAQGPPLCTGPYELTDWKTGRGITLDAAKDYWNPDVKRRIQRIDVRFITDTPLLTSALVSGEVDGAFTLSPASFPQLRNTSGGTLTVGPSPEVMSIAPVGDDGPLGDRRIREALAYAIDRAAVAKTVYQGAAEPVRSIFSPAMWGYARDTFQQAYDQLPELSVDLDKAKQLVESAGSPGEQIVITVPAGLQEFVQTGTAIQSAAKQIGLNVKINAVPNTVFGAMFGDPSLRKSTDAILTTSAPPLSDPLVQAYRVLVPGGPRNYGPYDNPGVTRQFAEARATDDHEQRAKLLIDAQAKFMPDFPWIPIVAISGSVYQGPKVTGAPASQLGQFGGPWAATAGPRGE</sequence>
<dbReference type="GO" id="GO:0015833">
    <property type="term" value="P:peptide transport"/>
    <property type="evidence" value="ECO:0007669"/>
    <property type="project" value="TreeGrafter"/>
</dbReference>
<gene>
    <name evidence="8" type="ORF">DSM104329_04867</name>
</gene>
<dbReference type="GO" id="GO:1904680">
    <property type="term" value="F:peptide transmembrane transporter activity"/>
    <property type="evidence" value="ECO:0007669"/>
    <property type="project" value="TreeGrafter"/>
</dbReference>
<feature type="chain" id="PRO_5038834563" description="Solute-binding protein family 5 domain-containing protein" evidence="6">
    <location>
        <begin position="23"/>
        <end position="551"/>
    </location>
</feature>
<dbReference type="PANTHER" id="PTHR30290:SF10">
    <property type="entry name" value="PERIPLASMIC OLIGOPEPTIDE-BINDING PROTEIN-RELATED"/>
    <property type="match status" value="1"/>
</dbReference>
<dbReference type="Gene3D" id="3.40.190.10">
    <property type="entry name" value="Periplasmic binding protein-like II"/>
    <property type="match status" value="1"/>
</dbReference>
<protein>
    <recommendedName>
        <fullName evidence="7">Solute-binding protein family 5 domain-containing protein</fullName>
    </recommendedName>
</protein>
<feature type="compositionally biased region" description="Gly residues" evidence="5">
    <location>
        <begin position="30"/>
        <end position="41"/>
    </location>
</feature>
<evidence type="ECO:0000313" key="9">
    <source>
        <dbReference type="Proteomes" id="UP001162834"/>
    </source>
</evidence>